<dbReference type="Gene3D" id="3.40.50.2020">
    <property type="match status" value="1"/>
</dbReference>
<proteinExistence type="inferred from homology"/>
<dbReference type="PANTHER" id="PTHR47505">
    <property type="entry name" value="DNA UTILIZATION PROTEIN YHGH"/>
    <property type="match status" value="1"/>
</dbReference>
<evidence type="ECO:0000259" key="2">
    <source>
        <dbReference type="Pfam" id="PF00156"/>
    </source>
</evidence>
<dbReference type="PANTHER" id="PTHR47505:SF1">
    <property type="entry name" value="DNA UTILIZATION PROTEIN YHGH"/>
    <property type="match status" value="1"/>
</dbReference>
<dbReference type="InterPro" id="IPR044005">
    <property type="entry name" value="DZR_2"/>
</dbReference>
<comment type="similarity">
    <text evidence="1">Belongs to the ComF/GntX family.</text>
</comment>
<dbReference type="Pfam" id="PF18912">
    <property type="entry name" value="DZR_2"/>
    <property type="match status" value="1"/>
</dbReference>
<comment type="caution">
    <text evidence="4">The sequence shown here is derived from an EMBL/GenBank/DDBJ whole genome shotgun (WGS) entry which is preliminary data.</text>
</comment>
<organism evidence="4 5">
    <name type="scientific">Martelella radicis</name>
    <dbReference type="NCBI Taxonomy" id="1397476"/>
    <lineage>
        <taxon>Bacteria</taxon>
        <taxon>Pseudomonadati</taxon>
        <taxon>Pseudomonadota</taxon>
        <taxon>Alphaproteobacteria</taxon>
        <taxon>Hyphomicrobiales</taxon>
        <taxon>Aurantimonadaceae</taxon>
        <taxon>Martelella</taxon>
    </lineage>
</organism>
<name>A0A7W6KK77_9HYPH</name>
<dbReference type="SUPFAM" id="SSF53271">
    <property type="entry name" value="PRTase-like"/>
    <property type="match status" value="1"/>
</dbReference>
<dbReference type="AlphaFoldDB" id="A0A7W6KK77"/>
<protein>
    <submittedName>
        <fullName evidence="4">ComF family protein</fullName>
    </submittedName>
</protein>
<evidence type="ECO:0000259" key="3">
    <source>
        <dbReference type="Pfam" id="PF18912"/>
    </source>
</evidence>
<reference evidence="4 5" key="1">
    <citation type="submission" date="2020-08" db="EMBL/GenBank/DDBJ databases">
        <title>Genomic Encyclopedia of Type Strains, Phase IV (KMG-IV): sequencing the most valuable type-strain genomes for metagenomic binning, comparative biology and taxonomic classification.</title>
        <authorList>
            <person name="Goeker M."/>
        </authorList>
    </citation>
    <scope>NUCLEOTIDE SEQUENCE [LARGE SCALE GENOMIC DNA]</scope>
    <source>
        <strain evidence="4 5">DSM 28101</strain>
    </source>
</reference>
<dbReference type="InterPro" id="IPR000836">
    <property type="entry name" value="PRTase_dom"/>
</dbReference>
<sequence length="263" mass="28832">MAMDEIEPLRGETTGQRSATLARGALSAFGNLLFPPVCAGCGRTTGTHRALCVECWSDIRFIERPYCAVLGTPFSHDLGPDILSAAAIANPPDFDRLRSAAYYTGTVRNLVHALKYRDNTHLAVMMAEWMRRADDGMIARADGIIAVPLHATRLMSRRFNQSAELARNLARLSGKPFLPGLLRRTRRTSRQVGLTRTAREDNVRGAFALAPDSEDMVFGKSILVIDDVYTTGATVSAVARVLRRKGAAEINVLTFARVLDETI</sequence>
<keyword evidence="5" id="KW-1185">Reference proteome</keyword>
<accession>A0A7W6KK77</accession>
<dbReference type="Proteomes" id="UP000530571">
    <property type="component" value="Unassembled WGS sequence"/>
</dbReference>
<feature type="domain" description="Phosphoribosyltransferase" evidence="2">
    <location>
        <begin position="202"/>
        <end position="257"/>
    </location>
</feature>
<evidence type="ECO:0000313" key="5">
    <source>
        <dbReference type="Proteomes" id="UP000530571"/>
    </source>
</evidence>
<dbReference type="Pfam" id="PF00156">
    <property type="entry name" value="Pribosyltran"/>
    <property type="match status" value="1"/>
</dbReference>
<feature type="domain" description="Double zinc ribbon" evidence="3">
    <location>
        <begin position="31"/>
        <end position="77"/>
    </location>
</feature>
<evidence type="ECO:0000313" key="4">
    <source>
        <dbReference type="EMBL" id="MBB4121433.1"/>
    </source>
</evidence>
<dbReference type="InterPro" id="IPR051910">
    <property type="entry name" value="ComF/GntX_DNA_util-trans"/>
</dbReference>
<dbReference type="InterPro" id="IPR029057">
    <property type="entry name" value="PRTase-like"/>
</dbReference>
<dbReference type="EMBL" id="JACIDZ010000003">
    <property type="protein sequence ID" value="MBB4121433.1"/>
    <property type="molecule type" value="Genomic_DNA"/>
</dbReference>
<gene>
    <name evidence="4" type="ORF">GGR30_001347</name>
</gene>
<dbReference type="CDD" id="cd06223">
    <property type="entry name" value="PRTases_typeI"/>
    <property type="match status" value="1"/>
</dbReference>
<evidence type="ECO:0000256" key="1">
    <source>
        <dbReference type="ARBA" id="ARBA00008007"/>
    </source>
</evidence>